<protein>
    <recommendedName>
        <fullName evidence="2">Glycosyltransferase 2-like domain-containing protein</fullName>
    </recommendedName>
</protein>
<dbReference type="PANTHER" id="PTHR22916">
    <property type="entry name" value="GLYCOSYLTRANSFERASE"/>
    <property type="match status" value="1"/>
</dbReference>
<dbReference type="PANTHER" id="PTHR22916:SF3">
    <property type="entry name" value="UDP-GLCNAC:BETAGAL BETA-1,3-N-ACETYLGLUCOSAMINYLTRANSFERASE-LIKE PROTEIN 1"/>
    <property type="match status" value="1"/>
</dbReference>
<dbReference type="AlphaFoldDB" id="A0A2A8HBZ4"/>
<evidence type="ECO:0000256" key="1">
    <source>
        <dbReference type="ARBA" id="ARBA00006739"/>
    </source>
</evidence>
<dbReference type="InterPro" id="IPR001173">
    <property type="entry name" value="Glyco_trans_2-like"/>
</dbReference>
<reference evidence="3 4" key="1">
    <citation type="submission" date="2017-09" db="EMBL/GenBank/DDBJ databases">
        <title>Large-scale bioinformatics analysis of Bacillus genomes uncovers conserved roles of natural products in bacterial physiology.</title>
        <authorList>
            <consortium name="Agbiome Team Llc"/>
            <person name="Bleich R.M."/>
            <person name="Grubbs K.J."/>
            <person name="Santa Maria K.C."/>
            <person name="Allen S.E."/>
            <person name="Farag S."/>
            <person name="Shank E.A."/>
            <person name="Bowers A."/>
        </authorList>
    </citation>
    <scope>NUCLEOTIDE SEQUENCE [LARGE SCALE GENOMIC DNA]</scope>
    <source>
        <strain evidence="3 4">AFS021349</strain>
    </source>
</reference>
<sequence>MSLPLVSVLIPTYNRPDYFKIALDSVLAQEYPNIEIIITDDSTNDDIYSIVSPLITSFSNIHYYKNNERLGGVRNFQIAFLYAKGEYINFLMDDDFFHPKKIITMMEHYLKDSEQKIKLITSYRQPVDGKGNFISDFSFTKKRYLTPTLINGLEAGGSIILDHNWIGEPTTPLFRKKDLQEPFGSFCGHQYQSAVDMASWFALLAQGDMLYIPDTLSYLRMHENNIGSNSNMKFHSAHDWFHMVYFAPIQGFIPENKNILKNAKRCLQYVVLIYNIFFDVYDDSKKHTLQFYSMCLIKRIKELIKITEGGI</sequence>
<evidence type="ECO:0000259" key="2">
    <source>
        <dbReference type="Pfam" id="PF00535"/>
    </source>
</evidence>
<dbReference type="Proteomes" id="UP000220841">
    <property type="component" value="Unassembled WGS sequence"/>
</dbReference>
<evidence type="ECO:0000313" key="4">
    <source>
        <dbReference type="Proteomes" id="UP000220841"/>
    </source>
</evidence>
<comment type="caution">
    <text evidence="3">The sequence shown here is derived from an EMBL/GenBank/DDBJ whole genome shotgun (WGS) entry which is preliminary data.</text>
</comment>
<gene>
    <name evidence="3" type="ORF">CN585_19415</name>
</gene>
<dbReference type="EMBL" id="NUBY01000107">
    <property type="protein sequence ID" value="PEQ02683.1"/>
    <property type="molecule type" value="Genomic_DNA"/>
</dbReference>
<accession>A0A2A8HBZ4</accession>
<dbReference type="GO" id="GO:0016758">
    <property type="term" value="F:hexosyltransferase activity"/>
    <property type="evidence" value="ECO:0007669"/>
    <property type="project" value="UniProtKB-ARBA"/>
</dbReference>
<dbReference type="RefSeq" id="WP_098227001.1">
    <property type="nucleotide sequence ID" value="NZ_NUBY01000107.1"/>
</dbReference>
<feature type="domain" description="Glycosyltransferase 2-like" evidence="2">
    <location>
        <begin position="7"/>
        <end position="114"/>
    </location>
</feature>
<dbReference type="Pfam" id="PF00535">
    <property type="entry name" value="Glycos_transf_2"/>
    <property type="match status" value="1"/>
</dbReference>
<name>A0A2A8HBZ4_9BACI</name>
<dbReference type="SUPFAM" id="SSF53448">
    <property type="entry name" value="Nucleotide-diphospho-sugar transferases"/>
    <property type="match status" value="1"/>
</dbReference>
<dbReference type="InterPro" id="IPR029044">
    <property type="entry name" value="Nucleotide-diphossugar_trans"/>
</dbReference>
<comment type="similarity">
    <text evidence="1">Belongs to the glycosyltransferase 2 family.</text>
</comment>
<dbReference type="Gene3D" id="3.90.550.10">
    <property type="entry name" value="Spore Coat Polysaccharide Biosynthesis Protein SpsA, Chain A"/>
    <property type="match status" value="1"/>
</dbReference>
<evidence type="ECO:0000313" key="3">
    <source>
        <dbReference type="EMBL" id="PEQ02683.1"/>
    </source>
</evidence>
<proteinExistence type="inferred from homology"/>
<organism evidence="3 4">
    <name type="scientific">Bacillus toyonensis</name>
    <dbReference type="NCBI Taxonomy" id="155322"/>
    <lineage>
        <taxon>Bacteria</taxon>
        <taxon>Bacillati</taxon>
        <taxon>Bacillota</taxon>
        <taxon>Bacilli</taxon>
        <taxon>Bacillales</taxon>
        <taxon>Bacillaceae</taxon>
        <taxon>Bacillus</taxon>
        <taxon>Bacillus cereus group</taxon>
    </lineage>
</organism>